<accession>A0A133NDZ3</accession>
<reference evidence="1 2" key="1">
    <citation type="submission" date="2016-01" db="EMBL/GenBank/DDBJ databases">
        <authorList>
            <person name="Oliw E.H."/>
        </authorList>
    </citation>
    <scope>NUCLEOTIDE SEQUENCE [LARGE SCALE GENOMIC DNA]</scope>
    <source>
        <strain evidence="1 2">MJR7757A</strain>
    </source>
</reference>
<sequence length="53" mass="6152">MHIIAAIQAKKALERPNSSNTIMHINTEREVLRFLAPIVCRLNLNKYFPPKSY</sequence>
<dbReference type="EMBL" id="LRPU01000009">
    <property type="protein sequence ID" value="KXA14499.1"/>
    <property type="molecule type" value="Genomic_DNA"/>
</dbReference>
<gene>
    <name evidence="1" type="ORF">HMPREF3222_00290</name>
</gene>
<evidence type="ECO:0000313" key="1">
    <source>
        <dbReference type="EMBL" id="KXA14499.1"/>
    </source>
</evidence>
<dbReference type="Proteomes" id="UP000070646">
    <property type="component" value="Unassembled WGS sequence"/>
</dbReference>
<proteinExistence type="predicted"/>
<name>A0A133NDZ3_CLOPF</name>
<evidence type="ECO:0000313" key="2">
    <source>
        <dbReference type="Proteomes" id="UP000070646"/>
    </source>
</evidence>
<comment type="caution">
    <text evidence="1">The sequence shown here is derived from an EMBL/GenBank/DDBJ whole genome shotgun (WGS) entry which is preliminary data.</text>
</comment>
<protein>
    <submittedName>
        <fullName evidence="1">Uncharacterized protein</fullName>
    </submittedName>
</protein>
<organism evidence="1 2">
    <name type="scientific">Clostridium perfringens</name>
    <dbReference type="NCBI Taxonomy" id="1502"/>
    <lineage>
        <taxon>Bacteria</taxon>
        <taxon>Bacillati</taxon>
        <taxon>Bacillota</taxon>
        <taxon>Clostridia</taxon>
        <taxon>Eubacteriales</taxon>
        <taxon>Clostridiaceae</taxon>
        <taxon>Clostridium</taxon>
    </lineage>
</organism>
<dbReference type="AlphaFoldDB" id="A0A133NDZ3"/>